<organism evidence="2 3">
    <name type="scientific">Botrimarina mediterranea</name>
    <dbReference type="NCBI Taxonomy" id="2528022"/>
    <lineage>
        <taxon>Bacteria</taxon>
        <taxon>Pseudomonadati</taxon>
        <taxon>Planctomycetota</taxon>
        <taxon>Planctomycetia</taxon>
        <taxon>Pirellulales</taxon>
        <taxon>Lacipirellulaceae</taxon>
        <taxon>Botrimarina</taxon>
    </lineage>
</organism>
<sequence length="116" mass="12993">MIRLLLVAVMVVPGSVAYAHEGMKCKCRQADESLSFREEVLSNLYPLTREVIEPMLLTDEWGNGLQNSYRVMPGKGLRVTFPPMAPQPIKSDFKMPRLETPSPSENQPLPNHLAVS</sequence>
<dbReference type="AlphaFoldDB" id="A0A518K337"/>
<dbReference type="EMBL" id="CP036349">
    <property type="protein sequence ID" value="QDV72180.1"/>
    <property type="molecule type" value="Genomic_DNA"/>
</dbReference>
<gene>
    <name evidence="2" type="ORF">Spa11_03520</name>
</gene>
<dbReference type="Proteomes" id="UP000316426">
    <property type="component" value="Chromosome"/>
</dbReference>
<evidence type="ECO:0000313" key="2">
    <source>
        <dbReference type="EMBL" id="QDV72180.1"/>
    </source>
</evidence>
<name>A0A518K337_9BACT</name>
<accession>A0A518K337</accession>
<feature type="region of interest" description="Disordered" evidence="1">
    <location>
        <begin position="87"/>
        <end position="116"/>
    </location>
</feature>
<proteinExistence type="predicted"/>
<keyword evidence="3" id="KW-1185">Reference proteome</keyword>
<reference evidence="2 3" key="1">
    <citation type="submission" date="2019-02" db="EMBL/GenBank/DDBJ databases">
        <title>Deep-cultivation of Planctomycetes and their phenomic and genomic characterization uncovers novel biology.</title>
        <authorList>
            <person name="Wiegand S."/>
            <person name="Jogler M."/>
            <person name="Boedeker C."/>
            <person name="Pinto D."/>
            <person name="Vollmers J."/>
            <person name="Rivas-Marin E."/>
            <person name="Kohn T."/>
            <person name="Peeters S.H."/>
            <person name="Heuer A."/>
            <person name="Rast P."/>
            <person name="Oberbeckmann S."/>
            <person name="Bunk B."/>
            <person name="Jeske O."/>
            <person name="Meyerdierks A."/>
            <person name="Storesund J.E."/>
            <person name="Kallscheuer N."/>
            <person name="Luecker S."/>
            <person name="Lage O.M."/>
            <person name="Pohl T."/>
            <person name="Merkel B.J."/>
            <person name="Hornburger P."/>
            <person name="Mueller R.-W."/>
            <person name="Bruemmer F."/>
            <person name="Labrenz M."/>
            <person name="Spormann A.M."/>
            <person name="Op den Camp H."/>
            <person name="Overmann J."/>
            <person name="Amann R."/>
            <person name="Jetten M.S.M."/>
            <person name="Mascher T."/>
            <person name="Medema M.H."/>
            <person name="Devos D.P."/>
            <person name="Kaster A.-K."/>
            <person name="Ovreas L."/>
            <person name="Rohde M."/>
            <person name="Galperin M.Y."/>
            <person name="Jogler C."/>
        </authorList>
    </citation>
    <scope>NUCLEOTIDE SEQUENCE [LARGE SCALE GENOMIC DNA]</scope>
    <source>
        <strain evidence="2 3">Spa11</strain>
    </source>
</reference>
<evidence type="ECO:0000256" key="1">
    <source>
        <dbReference type="SAM" id="MobiDB-lite"/>
    </source>
</evidence>
<evidence type="ECO:0000313" key="3">
    <source>
        <dbReference type="Proteomes" id="UP000316426"/>
    </source>
</evidence>
<dbReference type="RefSeq" id="WP_145105988.1">
    <property type="nucleotide sequence ID" value="NZ_CP036349.1"/>
</dbReference>
<protein>
    <submittedName>
        <fullName evidence="2">Uncharacterized protein</fullName>
    </submittedName>
</protein>
<dbReference type="KEGG" id="bmei:Spa11_03520"/>